<dbReference type="SMART" id="SM00450">
    <property type="entry name" value="RHOD"/>
    <property type="match status" value="1"/>
</dbReference>
<dbReference type="GO" id="GO:0110032">
    <property type="term" value="P:positive regulation of G2/MI transition of meiotic cell cycle"/>
    <property type="evidence" value="ECO:0007669"/>
    <property type="project" value="TreeGrafter"/>
</dbReference>
<gene>
    <name evidence="10" type="ORF">CHIRRI_LOCUS4087</name>
</gene>
<dbReference type="SUPFAM" id="SSF52821">
    <property type="entry name" value="Rhodanese/Cell cycle control phosphatase"/>
    <property type="match status" value="1"/>
</dbReference>
<accession>A0A9N9RQ59</accession>
<feature type="region of interest" description="Disordered" evidence="8">
    <location>
        <begin position="580"/>
        <end position="602"/>
    </location>
</feature>
<dbReference type="OrthoDB" id="26523at2759"/>
<dbReference type="InterPro" id="IPR000751">
    <property type="entry name" value="MPI_Phosphatase"/>
</dbReference>
<evidence type="ECO:0000313" key="10">
    <source>
        <dbReference type="EMBL" id="CAG9801153.1"/>
    </source>
</evidence>
<keyword evidence="6" id="KW-0131">Cell cycle</keyword>
<evidence type="ECO:0000256" key="8">
    <source>
        <dbReference type="SAM" id="MobiDB-lite"/>
    </source>
</evidence>
<evidence type="ECO:0000259" key="9">
    <source>
        <dbReference type="PROSITE" id="PS50206"/>
    </source>
</evidence>
<dbReference type="GO" id="GO:0010256">
    <property type="term" value="P:endomembrane system organization"/>
    <property type="evidence" value="ECO:0007669"/>
    <property type="project" value="UniProtKB-ARBA"/>
</dbReference>
<dbReference type="GO" id="GO:0032502">
    <property type="term" value="P:developmental process"/>
    <property type="evidence" value="ECO:0007669"/>
    <property type="project" value="UniProtKB-ARBA"/>
</dbReference>
<dbReference type="EMBL" id="OU895877">
    <property type="protein sequence ID" value="CAG9801153.1"/>
    <property type="molecule type" value="Genomic_DNA"/>
</dbReference>
<reference evidence="10" key="1">
    <citation type="submission" date="2022-01" db="EMBL/GenBank/DDBJ databases">
        <authorList>
            <person name="King R."/>
        </authorList>
    </citation>
    <scope>NUCLEOTIDE SEQUENCE</scope>
</reference>
<reference evidence="10" key="2">
    <citation type="submission" date="2022-10" db="EMBL/GenBank/DDBJ databases">
        <authorList>
            <consortium name="ENA_rothamsted_submissions"/>
            <consortium name="culmorum"/>
            <person name="King R."/>
        </authorList>
    </citation>
    <scope>NUCLEOTIDE SEQUENCE</scope>
</reference>
<keyword evidence="4" id="KW-0378">Hydrolase</keyword>
<dbReference type="AlphaFoldDB" id="A0A9N9RQ59"/>
<evidence type="ECO:0000256" key="7">
    <source>
        <dbReference type="ARBA" id="ARBA00051722"/>
    </source>
</evidence>
<name>A0A9N9RQ59_9DIPT</name>
<organism evidence="10 11">
    <name type="scientific">Chironomus riparius</name>
    <dbReference type="NCBI Taxonomy" id="315576"/>
    <lineage>
        <taxon>Eukaryota</taxon>
        <taxon>Metazoa</taxon>
        <taxon>Ecdysozoa</taxon>
        <taxon>Arthropoda</taxon>
        <taxon>Hexapoda</taxon>
        <taxon>Insecta</taxon>
        <taxon>Pterygota</taxon>
        <taxon>Neoptera</taxon>
        <taxon>Endopterygota</taxon>
        <taxon>Diptera</taxon>
        <taxon>Nematocera</taxon>
        <taxon>Chironomoidea</taxon>
        <taxon>Chironomidae</taxon>
        <taxon>Chironominae</taxon>
        <taxon>Chironomus</taxon>
    </lineage>
</organism>
<dbReference type="PROSITE" id="PS50206">
    <property type="entry name" value="RHODANESE_3"/>
    <property type="match status" value="1"/>
</dbReference>
<comment type="catalytic activity">
    <reaction evidence="7">
        <text>O-phospho-L-tyrosyl-[protein] + H2O = L-tyrosyl-[protein] + phosphate</text>
        <dbReference type="Rhea" id="RHEA:10684"/>
        <dbReference type="Rhea" id="RHEA-COMP:10136"/>
        <dbReference type="Rhea" id="RHEA-COMP:20101"/>
        <dbReference type="ChEBI" id="CHEBI:15377"/>
        <dbReference type="ChEBI" id="CHEBI:43474"/>
        <dbReference type="ChEBI" id="CHEBI:46858"/>
        <dbReference type="ChEBI" id="CHEBI:61978"/>
        <dbReference type="EC" id="3.1.3.48"/>
    </reaction>
</comment>
<dbReference type="GO" id="GO:0000086">
    <property type="term" value="P:G2/M transition of mitotic cell cycle"/>
    <property type="evidence" value="ECO:0007669"/>
    <property type="project" value="TreeGrafter"/>
</dbReference>
<keyword evidence="3" id="KW-0132">Cell division</keyword>
<evidence type="ECO:0000256" key="1">
    <source>
        <dbReference type="ARBA" id="ARBA00011065"/>
    </source>
</evidence>
<dbReference type="Gene3D" id="3.40.250.10">
    <property type="entry name" value="Rhodanese-like domain"/>
    <property type="match status" value="1"/>
</dbReference>
<evidence type="ECO:0000256" key="2">
    <source>
        <dbReference type="ARBA" id="ARBA00013064"/>
    </source>
</evidence>
<dbReference type="InterPro" id="IPR036873">
    <property type="entry name" value="Rhodanese-like_dom_sf"/>
</dbReference>
<evidence type="ECO:0000256" key="4">
    <source>
        <dbReference type="ARBA" id="ARBA00022801"/>
    </source>
</evidence>
<proteinExistence type="inferred from homology"/>
<dbReference type="InterPro" id="IPR001763">
    <property type="entry name" value="Rhodanese-like_dom"/>
</dbReference>
<dbReference type="Proteomes" id="UP001153620">
    <property type="component" value="Chromosome 1"/>
</dbReference>
<evidence type="ECO:0000256" key="3">
    <source>
        <dbReference type="ARBA" id="ARBA00022618"/>
    </source>
</evidence>
<comment type="similarity">
    <text evidence="1">Belongs to the MPI phosphatase family.</text>
</comment>
<evidence type="ECO:0000256" key="5">
    <source>
        <dbReference type="ARBA" id="ARBA00022912"/>
    </source>
</evidence>
<keyword evidence="5" id="KW-0904">Protein phosphatase</keyword>
<feature type="domain" description="Rhodanese" evidence="9">
    <location>
        <begin position="447"/>
        <end position="557"/>
    </location>
</feature>
<feature type="region of interest" description="Disordered" evidence="8">
    <location>
        <begin position="193"/>
        <end position="225"/>
    </location>
</feature>
<dbReference type="GO" id="GO:0004725">
    <property type="term" value="F:protein tyrosine phosphatase activity"/>
    <property type="evidence" value="ECO:0007669"/>
    <property type="project" value="UniProtKB-EC"/>
</dbReference>
<dbReference type="CDD" id="cd01530">
    <property type="entry name" value="Cdc25"/>
    <property type="match status" value="1"/>
</dbReference>
<dbReference type="PRINTS" id="PR00716">
    <property type="entry name" value="MPIPHPHTASE"/>
</dbReference>
<protein>
    <recommendedName>
        <fullName evidence="2">protein-tyrosine-phosphatase</fullName>
        <ecNumber evidence="2">3.1.3.48</ecNumber>
    </recommendedName>
</protein>
<dbReference type="Pfam" id="PF00581">
    <property type="entry name" value="Rhodanese"/>
    <property type="match status" value="1"/>
</dbReference>
<dbReference type="GO" id="GO:0010971">
    <property type="term" value="P:positive regulation of G2/M transition of mitotic cell cycle"/>
    <property type="evidence" value="ECO:0007669"/>
    <property type="project" value="TreeGrafter"/>
</dbReference>
<feature type="compositionally biased region" description="Basic and acidic residues" evidence="8">
    <location>
        <begin position="202"/>
        <end position="214"/>
    </location>
</feature>
<dbReference type="EC" id="3.1.3.48" evidence="2"/>
<dbReference type="FunFam" id="3.40.250.10:FF:000036">
    <property type="entry name" value="M-phase inducer phosphatase"/>
    <property type="match status" value="1"/>
</dbReference>
<evidence type="ECO:0000256" key="6">
    <source>
        <dbReference type="ARBA" id="ARBA00023306"/>
    </source>
</evidence>
<keyword evidence="11" id="KW-1185">Reference proteome</keyword>
<dbReference type="GO" id="GO:0005634">
    <property type="term" value="C:nucleus"/>
    <property type="evidence" value="ECO:0007669"/>
    <property type="project" value="TreeGrafter"/>
</dbReference>
<dbReference type="GO" id="GO:0009794">
    <property type="term" value="P:regulation of mitotic cell cycle, embryonic"/>
    <property type="evidence" value="ECO:0007669"/>
    <property type="project" value="UniProtKB-ARBA"/>
</dbReference>
<dbReference type="GO" id="GO:0005737">
    <property type="term" value="C:cytoplasm"/>
    <property type="evidence" value="ECO:0007669"/>
    <property type="project" value="TreeGrafter"/>
</dbReference>
<evidence type="ECO:0000313" key="11">
    <source>
        <dbReference type="Proteomes" id="UP001153620"/>
    </source>
</evidence>
<dbReference type="PANTHER" id="PTHR10828:SF76">
    <property type="entry name" value="M-PHASE INDUCER PHOSPHATASE"/>
    <property type="match status" value="1"/>
</dbReference>
<dbReference type="PANTHER" id="PTHR10828">
    <property type="entry name" value="M-PHASE INDUCER PHOSPHATASE DUAL SPECIFICITY PHOSPHATASE CDC25"/>
    <property type="match status" value="1"/>
</dbReference>
<dbReference type="GO" id="GO:0051301">
    <property type="term" value="P:cell division"/>
    <property type="evidence" value="ECO:0007669"/>
    <property type="project" value="UniProtKB-KW"/>
</dbReference>
<sequence length="602" mass="68457">MTKQCDKVDKQEFHRDMTENNEIAANMNFDEEKNQEQKGAIIMKINKEISETSEYPIDSPMSNLAFRLGISKIATPRHQMTTEMCGSNNNDDNTALKNMINDKIIIDKNNLISQIITSVENSPITRNSSRRTLISPQNINFDLKSDLQNDEDDDEDDMSFYPLNRPFYGVQLNGENISSLNEQDKIRVQETAPLLTLVEPNSPKKSDSSSESAHRTPSKYTVMSTGSSRLGNGFKVYDSISSGSNESNEMEDEYLELMEMENLDEETQMPSDLSSLLCKDVKHSKSPGDKKCSEMDKSTENDSFVMPKLNRFTSLFAAPDRQCLATINENVSSFGSNRCTAGAFKRPEPPIIANSSQSKRHKGEKDNLMSSIIIPLQMKRPPLRKTVSMNDAATIMDALTRSTEDTDLIGDFSKKFCLPFIEGRHKDLRSISADTMRSLLLGEYDDCVSSFKIIDCRYPYEYEGGHIHGAINLFTQDQIIEELINKKAPEVPNVDGHNRNILIFHCEFSSERGPKLSRFLRNHDRMSSPYPTLQYPEVYLLHGGYKEFFQNNSDLCDPESYRPMLDNNYSNEYKHFRAKSKSWTGDGRSSNRLSKSRSRLVL</sequence>